<organism evidence="2 3">
    <name type="scientific">Sphingobium indicum BiD32</name>
    <dbReference type="NCBI Taxonomy" id="1301087"/>
    <lineage>
        <taxon>Bacteria</taxon>
        <taxon>Pseudomonadati</taxon>
        <taxon>Pseudomonadota</taxon>
        <taxon>Alphaproteobacteria</taxon>
        <taxon>Sphingomonadales</taxon>
        <taxon>Sphingomonadaceae</taxon>
        <taxon>Sphingobium</taxon>
    </lineage>
</organism>
<accession>N1MKU0</accession>
<reference evidence="2 3" key="1">
    <citation type="submission" date="2013-03" db="EMBL/GenBank/DDBJ databases">
        <authorList>
            <person name="Le V."/>
        </authorList>
    </citation>
    <scope>NUCLEOTIDE SEQUENCE [LARGE SCALE GENOMIC DNA]</scope>
    <source>
        <strain evidence="2 3">BiD32</strain>
    </source>
</reference>
<evidence type="ECO:0000256" key="1">
    <source>
        <dbReference type="SAM" id="SignalP"/>
    </source>
</evidence>
<gene>
    <name evidence="2" type="ORF">EBBID32_18970</name>
</gene>
<evidence type="ECO:0008006" key="4">
    <source>
        <dbReference type="Google" id="ProtNLM"/>
    </source>
</evidence>
<protein>
    <recommendedName>
        <fullName evidence="4">Biopolymer transporter ExbD</fullName>
    </recommendedName>
</protein>
<keyword evidence="1" id="KW-0732">Signal</keyword>
<feature type="signal peptide" evidence="1">
    <location>
        <begin position="1"/>
        <end position="24"/>
    </location>
</feature>
<evidence type="ECO:0000313" key="3">
    <source>
        <dbReference type="Proteomes" id="UP000013201"/>
    </source>
</evidence>
<name>N1MKU0_9SPHN</name>
<proteinExistence type="predicted"/>
<comment type="caution">
    <text evidence="2">The sequence shown here is derived from an EMBL/GenBank/DDBJ whole genome shotgun (WGS) entry which is preliminary data.</text>
</comment>
<feature type="chain" id="PRO_5004108819" description="Biopolymer transporter ExbD" evidence="1">
    <location>
        <begin position="25"/>
        <end position="118"/>
    </location>
</feature>
<dbReference type="OrthoDB" id="7584179at2"/>
<dbReference type="Proteomes" id="UP000013201">
    <property type="component" value="Unassembled WGS sequence"/>
</dbReference>
<keyword evidence="3" id="KW-1185">Reference proteome</keyword>
<dbReference type="AlphaFoldDB" id="N1MKU0"/>
<sequence length="118" mass="12810">MRFRKSAISAIFCIAALLPMTVIGRASTGAESRDVVQLTITFEVPDICRVNVGDQSFLMPKQDDALLATLKPLVKKGRVLSIVGGMDIPYRCIGHMIYTAQRAGFKKVGFIAEPPAAK</sequence>
<dbReference type="EMBL" id="CAVK010000085">
    <property type="protein sequence ID" value="CCW17556.1"/>
    <property type="molecule type" value="Genomic_DNA"/>
</dbReference>
<reference evidence="3" key="2">
    <citation type="submission" date="2013-04" db="EMBL/GenBank/DDBJ databases">
        <title>Bisphenol A degrading Sphingobium sp. strain BiD32.</title>
        <authorList>
            <person name="Nielsen J.L."/>
            <person name="Zhou N.A."/>
            <person name="Kjeldal H."/>
        </authorList>
    </citation>
    <scope>NUCLEOTIDE SEQUENCE [LARGE SCALE GENOMIC DNA]</scope>
    <source>
        <strain evidence="3">BiD32</strain>
    </source>
</reference>
<evidence type="ECO:0000313" key="2">
    <source>
        <dbReference type="EMBL" id="CCW17556.1"/>
    </source>
</evidence>